<evidence type="ECO:0000313" key="2">
    <source>
        <dbReference type="Proteomes" id="UP001163321"/>
    </source>
</evidence>
<proteinExistence type="predicted"/>
<comment type="caution">
    <text evidence="1">The sequence shown here is derived from an EMBL/GenBank/DDBJ whole genome shotgun (WGS) entry which is preliminary data.</text>
</comment>
<name>A0ACC0W9V5_9STRA</name>
<evidence type="ECO:0000313" key="1">
    <source>
        <dbReference type="EMBL" id="KAI9915608.1"/>
    </source>
</evidence>
<keyword evidence="2" id="KW-1185">Reference proteome</keyword>
<dbReference type="Proteomes" id="UP001163321">
    <property type="component" value="Chromosome 3"/>
</dbReference>
<dbReference type="EMBL" id="CM047582">
    <property type="protein sequence ID" value="KAI9915608.1"/>
    <property type="molecule type" value="Genomic_DNA"/>
</dbReference>
<gene>
    <name evidence="1" type="ORF">PsorP6_008063</name>
</gene>
<sequence>MENGEFEFMQVAHTTGCIKYKLSAHLVRELSLSYVWVVQTTHDFNFRLKLSHDVSTQVLSHEDLHSHVLTLPRSVVYFSESPFTNHKPMMTSVMFTFWCGFKNWS</sequence>
<reference evidence="1 2" key="1">
    <citation type="journal article" date="2022" name="bioRxiv">
        <title>The genome of the oomycete Peronosclerospora sorghi, a cosmopolitan pathogen of maize and sorghum, is inflated with dispersed pseudogenes.</title>
        <authorList>
            <person name="Fletcher K."/>
            <person name="Martin F."/>
            <person name="Isakeit T."/>
            <person name="Cavanaugh K."/>
            <person name="Magill C."/>
            <person name="Michelmore R."/>
        </authorList>
    </citation>
    <scope>NUCLEOTIDE SEQUENCE [LARGE SCALE GENOMIC DNA]</scope>
    <source>
        <strain evidence="1">P6</strain>
    </source>
</reference>
<organism evidence="1 2">
    <name type="scientific">Peronosclerospora sorghi</name>
    <dbReference type="NCBI Taxonomy" id="230839"/>
    <lineage>
        <taxon>Eukaryota</taxon>
        <taxon>Sar</taxon>
        <taxon>Stramenopiles</taxon>
        <taxon>Oomycota</taxon>
        <taxon>Peronosporomycetes</taxon>
        <taxon>Peronosporales</taxon>
        <taxon>Peronosporaceae</taxon>
        <taxon>Peronosclerospora</taxon>
    </lineage>
</organism>
<accession>A0ACC0W9V5</accession>
<protein>
    <submittedName>
        <fullName evidence="1">Uncharacterized protein</fullName>
    </submittedName>
</protein>